<comment type="caution">
    <text evidence="2">The sequence shown here is derived from an EMBL/GenBank/DDBJ whole genome shotgun (WGS) entry which is preliminary data.</text>
</comment>
<accession>A0ABD2NEF8</accession>
<gene>
    <name evidence="2" type="ORF">HHI36_012258</name>
</gene>
<feature type="compositionally biased region" description="Basic and acidic residues" evidence="1">
    <location>
        <begin position="638"/>
        <end position="656"/>
    </location>
</feature>
<dbReference type="EMBL" id="JABFTP020000103">
    <property type="protein sequence ID" value="KAL3276887.1"/>
    <property type="molecule type" value="Genomic_DNA"/>
</dbReference>
<feature type="region of interest" description="Disordered" evidence="1">
    <location>
        <begin position="198"/>
        <end position="220"/>
    </location>
</feature>
<feature type="region of interest" description="Disordered" evidence="1">
    <location>
        <begin position="922"/>
        <end position="997"/>
    </location>
</feature>
<evidence type="ECO:0000313" key="3">
    <source>
        <dbReference type="Proteomes" id="UP001516400"/>
    </source>
</evidence>
<feature type="region of interest" description="Disordered" evidence="1">
    <location>
        <begin position="695"/>
        <end position="752"/>
    </location>
</feature>
<evidence type="ECO:0000313" key="2">
    <source>
        <dbReference type="EMBL" id="KAL3276887.1"/>
    </source>
</evidence>
<feature type="region of interest" description="Disordered" evidence="1">
    <location>
        <begin position="88"/>
        <end position="111"/>
    </location>
</feature>
<reference evidence="2 3" key="1">
    <citation type="journal article" date="2021" name="BMC Biol.">
        <title>Horizontally acquired antibacterial genes associated with adaptive radiation of ladybird beetles.</title>
        <authorList>
            <person name="Li H.S."/>
            <person name="Tang X.F."/>
            <person name="Huang Y.H."/>
            <person name="Xu Z.Y."/>
            <person name="Chen M.L."/>
            <person name="Du X.Y."/>
            <person name="Qiu B.Y."/>
            <person name="Chen P.T."/>
            <person name="Zhang W."/>
            <person name="Slipinski A."/>
            <person name="Escalona H.E."/>
            <person name="Waterhouse R.M."/>
            <person name="Zwick A."/>
            <person name="Pang H."/>
        </authorList>
    </citation>
    <scope>NUCLEOTIDE SEQUENCE [LARGE SCALE GENOMIC DNA]</scope>
    <source>
        <strain evidence="2">SYSU2018</strain>
    </source>
</reference>
<dbReference type="AlphaFoldDB" id="A0ABD2NEF8"/>
<evidence type="ECO:0000256" key="1">
    <source>
        <dbReference type="SAM" id="MobiDB-lite"/>
    </source>
</evidence>
<sequence>MDETTFFFNLQAIKVLAAKGEKSTYQKVNVDEKECYTVLLGGNAVGEITSHGYLQVDLRFRSYADYFLQGGCGSHYMYLETIQEETSDDLRSESDLSEAGTSPAGWFGTDSETGSVICIEKDPTECDSDRESACPAKRRKQDNNLLTISIEDDCQSLSRSSSLLQFETLEKQCQETCNSSPSVYSQFSFDSLDVQRKSNVSPDSLDRVQSDGEQESDYYRALKIDVPRKKESKTLQNVGNRFGGSDSSDSDGTLGGSRSFDNLRSWRSFDSLPILSVSPPKTKDEVSVENLSEDSGYSDHLCNNSKYNITTSQSETGMKSNFDVSRLNLDLFGNKKSAKTKTAHVDFHAYDGEGFHSFSGNFGTSYQDLSVFDKYDVDILENHHSPLIDRFMRRRVRNEDSVTKIVNIEKSPECGLASKYNCASSASEPNLLVATTVTSESVEVLPNSQKKTGKFLENSACASSVPKDLNLVKDLETEKNTWCFDAQTESVAAKNFDIADLTVESVNIEDINSSSFHSSNISEFLSLDNIENKGDMSSFRREGSYAEAMTNRVDLSDDENSLIAKPILKRPRNTMEDFDRKVLKAISEHSIQSIGDSRHNLCDTIYPSNPIANSIAKQSRYFTSTPNVSSLSRQKVNNYEHEERRKSTYDVRRTDRSTSTSGMSDFDDKTITSAKSLAESTSSKGVHFSPLVDEVNWNDDTTESTETIERESSYSLQSSPERETSPPSPTPVERLLESPEPGRMSYSQPDLHNHNEKRDFIESLKCFQTELTKSQPNMNDKLKRRGSQLLKKDKDGCLIKAYVDGDGIHYQHTHLDLDNVYSNKPPTSPTTSDLSHVGSNTASMQAKPVVGMAARARDVTTPRKDKGKFGGFFSRLTSFRFSARKDAAKKKNGNVAAKENVPSDLLLAPPVRQATKDDYVYIPLKGPSSENNNRRKDEGGKVSGKPPVPRAPPRVVGASVKRDGGGANQQGGGVESHERRRRRTIDSGSRPRPMEPMGLIETDLDTEVTIITDGADVKTRSLLNLGAAQPSGTARLQLSTAPRETHRPHKSMEFLLDKENIKVVEVS</sequence>
<protein>
    <submittedName>
        <fullName evidence="2">Uncharacterized protein</fullName>
    </submittedName>
</protein>
<feature type="region of interest" description="Disordered" evidence="1">
    <location>
        <begin position="626"/>
        <end position="668"/>
    </location>
</feature>
<organism evidence="2 3">
    <name type="scientific">Cryptolaemus montrouzieri</name>
    <dbReference type="NCBI Taxonomy" id="559131"/>
    <lineage>
        <taxon>Eukaryota</taxon>
        <taxon>Metazoa</taxon>
        <taxon>Ecdysozoa</taxon>
        <taxon>Arthropoda</taxon>
        <taxon>Hexapoda</taxon>
        <taxon>Insecta</taxon>
        <taxon>Pterygota</taxon>
        <taxon>Neoptera</taxon>
        <taxon>Endopterygota</taxon>
        <taxon>Coleoptera</taxon>
        <taxon>Polyphaga</taxon>
        <taxon>Cucujiformia</taxon>
        <taxon>Coccinelloidea</taxon>
        <taxon>Coccinellidae</taxon>
        <taxon>Scymninae</taxon>
        <taxon>Scymnini</taxon>
        <taxon>Cryptolaemus</taxon>
    </lineage>
</organism>
<feature type="region of interest" description="Disordered" evidence="1">
    <location>
        <begin position="233"/>
        <end position="256"/>
    </location>
</feature>
<proteinExistence type="predicted"/>
<keyword evidence="3" id="KW-1185">Reference proteome</keyword>
<name>A0ABD2NEF8_9CUCU</name>
<feature type="compositionally biased region" description="Polar residues" evidence="1">
    <location>
        <begin position="626"/>
        <end position="637"/>
    </location>
</feature>
<feature type="compositionally biased region" description="Low complexity" evidence="1">
    <location>
        <begin position="243"/>
        <end position="252"/>
    </location>
</feature>
<feature type="compositionally biased region" description="Gly residues" evidence="1">
    <location>
        <begin position="965"/>
        <end position="974"/>
    </location>
</feature>
<dbReference type="Proteomes" id="UP001516400">
    <property type="component" value="Unassembled WGS sequence"/>
</dbReference>